<dbReference type="OrthoDB" id="1753686at2"/>
<protein>
    <recommendedName>
        <fullName evidence="1">DUF6873 domain-containing protein</fullName>
    </recommendedName>
</protein>
<keyword evidence="3" id="KW-1185">Reference proteome</keyword>
<dbReference type="Proteomes" id="UP000288812">
    <property type="component" value="Unassembled WGS sequence"/>
</dbReference>
<evidence type="ECO:0000313" key="3">
    <source>
        <dbReference type="Proteomes" id="UP000288812"/>
    </source>
</evidence>
<organism evidence="2 3">
    <name type="scientific">Anaerosphaera multitolerans</name>
    <dbReference type="NCBI Taxonomy" id="2487351"/>
    <lineage>
        <taxon>Bacteria</taxon>
        <taxon>Bacillati</taxon>
        <taxon>Bacillota</taxon>
        <taxon>Tissierellia</taxon>
        <taxon>Tissierellales</taxon>
        <taxon>Peptoniphilaceae</taxon>
        <taxon>Anaerosphaera</taxon>
    </lineage>
</organism>
<evidence type="ECO:0000313" key="2">
    <source>
        <dbReference type="EMBL" id="RVU54923.1"/>
    </source>
</evidence>
<dbReference type="EMBL" id="RLIH01000005">
    <property type="protein sequence ID" value="RVU54923.1"/>
    <property type="molecule type" value="Genomic_DNA"/>
</dbReference>
<dbReference type="InterPro" id="IPR049238">
    <property type="entry name" value="DUF6873"/>
</dbReference>
<dbReference type="AlphaFoldDB" id="A0A437S7A7"/>
<dbReference type="RefSeq" id="WP_127724305.1">
    <property type="nucleotide sequence ID" value="NZ_RLIH01000005.1"/>
</dbReference>
<evidence type="ECO:0000259" key="1">
    <source>
        <dbReference type="Pfam" id="PF21778"/>
    </source>
</evidence>
<gene>
    <name evidence="2" type="ORF">EF514_04880</name>
</gene>
<name>A0A437S7A7_9FIRM</name>
<proteinExistence type="predicted"/>
<reference evidence="2 3" key="1">
    <citation type="submission" date="2018-11" db="EMBL/GenBank/DDBJ databases">
        <title>Genome sequencing and assembly of Anaerosphaera sp. nov., GS7-6-2.</title>
        <authorList>
            <person name="Rettenmaier R."/>
            <person name="Liebl W."/>
            <person name="Zverlov V."/>
        </authorList>
    </citation>
    <scope>NUCLEOTIDE SEQUENCE [LARGE SCALE GENOMIC DNA]</scope>
    <source>
        <strain evidence="2 3">GS7-6-2</strain>
    </source>
</reference>
<sequence length="230" mass="26878">MKKLIVDCRINEEIKYNLETKGYTLIYTKPNKDILYPFNSHPDMLIRQLSSNDFICDRDNISYYRAFLKEYNLIPTLNNLKRNYPEDIALNYLVFKNLFIHKLSATDGNILNYYKNKGYTLIDVTQGYTKCNVAVGKNSLITSDRIIYEKLKKYVSILLIDHKQIKLKNFNYGFIGGASGFINGELVFTGSLKSHSSYEKIIKFLDINDEKYSFLSYNEIEDFGSIFEVY</sequence>
<feature type="domain" description="DUF6873" evidence="1">
    <location>
        <begin position="5"/>
        <end position="227"/>
    </location>
</feature>
<comment type="caution">
    <text evidence="2">The sequence shown here is derived from an EMBL/GenBank/DDBJ whole genome shotgun (WGS) entry which is preliminary data.</text>
</comment>
<dbReference type="Pfam" id="PF21778">
    <property type="entry name" value="DUF6873"/>
    <property type="match status" value="1"/>
</dbReference>
<accession>A0A437S7A7</accession>